<comment type="similarity">
    <text evidence="2 6">Belongs to the ARPC2 family.</text>
</comment>
<dbReference type="PANTHER" id="PTHR12058:SF0">
    <property type="entry name" value="ACTIN-RELATED PROTEIN 2_3 COMPLEX SUBUNIT 2"/>
    <property type="match status" value="1"/>
</dbReference>
<evidence type="ECO:0000256" key="5">
    <source>
        <dbReference type="ARBA" id="ARBA00023212"/>
    </source>
</evidence>
<evidence type="ECO:0000256" key="4">
    <source>
        <dbReference type="ARBA" id="ARBA00023203"/>
    </source>
</evidence>
<keyword evidence="3 6" id="KW-0963">Cytoplasm</keyword>
<keyword evidence="4 6" id="KW-0009">Actin-binding</keyword>
<comment type="function">
    <text evidence="6">Functions as actin-binding component of the Arp2/3 complex which is involved in regulation of actin polymerization and together with an activating nucleation-promoting factor (NPF) mediates the formation of branched actin networks.</text>
</comment>
<protein>
    <recommendedName>
        <fullName evidence="6">Arp2/3 complex 34 kDa subunit</fullName>
    </recommendedName>
</protein>
<accession>A0ABP1FY15</accession>
<evidence type="ECO:0000256" key="7">
    <source>
        <dbReference type="SAM" id="MobiDB-lite"/>
    </source>
</evidence>
<comment type="caution">
    <text evidence="8">The sequence shown here is derived from an EMBL/GenBank/DDBJ whole genome shotgun (WGS) entry which is preliminary data.</text>
</comment>
<dbReference type="InterPro" id="IPR007188">
    <property type="entry name" value="ARPC2"/>
</dbReference>
<proteinExistence type="inferred from homology"/>
<keyword evidence="9" id="KW-1185">Reference proteome</keyword>
<sequence length="326" mass="35768">MKGPMAATIHEFEDCVYSVEHSSEAPECAVLSFSHRYELSAAAREHASKAYAGIAEVQVPAEASFQISLKVDLQRLRALPGAEAEAALERLASLRSVLLGLPIRQQLEHLAEGTSQEGLQAVHSRPGAPLWLHRQPDRLTAMFPVYLHGSDDDPLLSAFIQEFATAQPGQDASMAPQMDFTHPGEKPPIDIPVEAGKQRGSTFAGYVSMTVLPQHVGSAAKVERLAWVLLTLQAQLHASIKDFKASLHAHMRSSLDELLLDLEKARVDTVSSERLGAAHQARRALPVQPGKQSQLARLREKAQATPVKDMQSMLRTHKENRKPIRC</sequence>
<evidence type="ECO:0000313" key="8">
    <source>
        <dbReference type="EMBL" id="CAL5224776.1"/>
    </source>
</evidence>
<dbReference type="Proteomes" id="UP001497392">
    <property type="component" value="Unassembled WGS sequence"/>
</dbReference>
<evidence type="ECO:0000256" key="1">
    <source>
        <dbReference type="ARBA" id="ARBA00004245"/>
    </source>
</evidence>
<name>A0ABP1FY15_9CHLO</name>
<evidence type="ECO:0000256" key="3">
    <source>
        <dbReference type="ARBA" id="ARBA00022490"/>
    </source>
</evidence>
<dbReference type="Gene3D" id="3.30.1460.20">
    <property type="match status" value="2"/>
</dbReference>
<dbReference type="PANTHER" id="PTHR12058">
    <property type="entry name" value="ARP2/3 COMPLEX 34 KDA SUBUNIT"/>
    <property type="match status" value="1"/>
</dbReference>
<keyword evidence="5 6" id="KW-0206">Cytoskeleton</keyword>
<feature type="region of interest" description="Disordered" evidence="7">
    <location>
        <begin position="301"/>
        <end position="326"/>
    </location>
</feature>
<organism evidence="8 9">
    <name type="scientific">Coccomyxa viridis</name>
    <dbReference type="NCBI Taxonomy" id="1274662"/>
    <lineage>
        <taxon>Eukaryota</taxon>
        <taxon>Viridiplantae</taxon>
        <taxon>Chlorophyta</taxon>
        <taxon>core chlorophytes</taxon>
        <taxon>Trebouxiophyceae</taxon>
        <taxon>Trebouxiophyceae incertae sedis</taxon>
        <taxon>Coccomyxaceae</taxon>
        <taxon>Coccomyxa</taxon>
    </lineage>
</organism>
<dbReference type="SUPFAM" id="SSF69645">
    <property type="entry name" value="Arp2/3 complex subunits"/>
    <property type="match status" value="1"/>
</dbReference>
<evidence type="ECO:0000256" key="2">
    <source>
        <dbReference type="ARBA" id="ARBA00007192"/>
    </source>
</evidence>
<dbReference type="Pfam" id="PF04045">
    <property type="entry name" value="P34-Arc"/>
    <property type="match status" value="1"/>
</dbReference>
<comment type="subcellular location">
    <subcellularLocation>
        <location evidence="1 6">Cytoplasm</location>
        <location evidence="1 6">Cytoskeleton</location>
    </subcellularLocation>
</comment>
<gene>
    <name evidence="8" type="primary">g7518</name>
    <name evidence="8" type="ORF">VP750_LOCUS6435</name>
</gene>
<evidence type="ECO:0000313" key="9">
    <source>
        <dbReference type="Proteomes" id="UP001497392"/>
    </source>
</evidence>
<reference evidence="8 9" key="1">
    <citation type="submission" date="2024-06" db="EMBL/GenBank/DDBJ databases">
        <authorList>
            <person name="Kraege A."/>
            <person name="Thomma B."/>
        </authorList>
    </citation>
    <scope>NUCLEOTIDE SEQUENCE [LARGE SCALE GENOMIC DNA]</scope>
</reference>
<dbReference type="InterPro" id="IPR034666">
    <property type="entry name" value="ARPC2/4"/>
</dbReference>
<evidence type="ECO:0000256" key="6">
    <source>
        <dbReference type="RuleBase" id="RU364015"/>
    </source>
</evidence>
<dbReference type="EMBL" id="CAXHTA020000011">
    <property type="protein sequence ID" value="CAL5224776.1"/>
    <property type="molecule type" value="Genomic_DNA"/>
</dbReference>
<comment type="subunit">
    <text evidence="6">Component of the Arp2/3 complex.</text>
</comment>